<organism evidence="1 2">
    <name type="scientific">Rhododendron molle</name>
    <name type="common">Chinese azalea</name>
    <name type="synonym">Azalea mollis</name>
    <dbReference type="NCBI Taxonomy" id="49168"/>
    <lineage>
        <taxon>Eukaryota</taxon>
        <taxon>Viridiplantae</taxon>
        <taxon>Streptophyta</taxon>
        <taxon>Embryophyta</taxon>
        <taxon>Tracheophyta</taxon>
        <taxon>Spermatophyta</taxon>
        <taxon>Magnoliopsida</taxon>
        <taxon>eudicotyledons</taxon>
        <taxon>Gunneridae</taxon>
        <taxon>Pentapetalae</taxon>
        <taxon>asterids</taxon>
        <taxon>Ericales</taxon>
        <taxon>Ericaceae</taxon>
        <taxon>Ericoideae</taxon>
        <taxon>Rhodoreae</taxon>
        <taxon>Rhododendron</taxon>
    </lineage>
</organism>
<dbReference type="Proteomes" id="UP001062846">
    <property type="component" value="Chromosome 12"/>
</dbReference>
<proteinExistence type="predicted"/>
<comment type="caution">
    <text evidence="1">The sequence shown here is derived from an EMBL/GenBank/DDBJ whole genome shotgun (WGS) entry which is preliminary data.</text>
</comment>
<accession>A0ACC0LHX4</accession>
<evidence type="ECO:0000313" key="1">
    <source>
        <dbReference type="EMBL" id="KAI8528325.1"/>
    </source>
</evidence>
<reference evidence="1" key="1">
    <citation type="submission" date="2022-02" db="EMBL/GenBank/DDBJ databases">
        <title>Plant Genome Project.</title>
        <authorList>
            <person name="Zhang R.-G."/>
        </authorList>
    </citation>
    <scope>NUCLEOTIDE SEQUENCE</scope>
    <source>
        <strain evidence="1">AT1</strain>
    </source>
</reference>
<name>A0ACC0LHX4_RHOML</name>
<dbReference type="EMBL" id="CM046399">
    <property type="protein sequence ID" value="KAI8528325.1"/>
    <property type="molecule type" value="Genomic_DNA"/>
</dbReference>
<gene>
    <name evidence="1" type="ORF">RHMOL_Rhmol12G0141200</name>
</gene>
<sequence>MDGGGDAGGLVGVLDLDARISLGRLWAPNRRLLGDHLTGCPGYVGSAVSFLSDFLLLSLLFLFSGPHTLGFPCCTPPLILLLQSARSHIP</sequence>
<keyword evidence="2" id="KW-1185">Reference proteome</keyword>
<evidence type="ECO:0000313" key="2">
    <source>
        <dbReference type="Proteomes" id="UP001062846"/>
    </source>
</evidence>
<protein>
    <submittedName>
        <fullName evidence="1">Uncharacterized protein</fullName>
    </submittedName>
</protein>